<dbReference type="RefSeq" id="WP_189770761.1">
    <property type="nucleotide sequence ID" value="NZ_BNCK01000005.1"/>
</dbReference>
<name>A0A919BL43_9GAMM</name>
<dbReference type="Proteomes" id="UP000623842">
    <property type="component" value="Unassembled WGS sequence"/>
</dbReference>
<reference evidence="1" key="1">
    <citation type="journal article" date="2014" name="Int. J. Syst. Evol. Microbiol.">
        <title>Complete genome sequence of Corynebacterium casei LMG S-19264T (=DSM 44701T), isolated from a smear-ripened cheese.</title>
        <authorList>
            <consortium name="US DOE Joint Genome Institute (JGI-PGF)"/>
            <person name="Walter F."/>
            <person name="Albersmeier A."/>
            <person name="Kalinowski J."/>
            <person name="Ruckert C."/>
        </authorList>
    </citation>
    <scope>NUCLEOTIDE SEQUENCE</scope>
    <source>
        <strain evidence="1">KCTC 42731</strain>
    </source>
</reference>
<evidence type="ECO:0000313" key="2">
    <source>
        <dbReference type="Proteomes" id="UP000623842"/>
    </source>
</evidence>
<accession>A0A919BL43</accession>
<sequence>MQKEVNINLIRRLIVLLIVVSISACTSKPHVRLFTDNLSDADLLKIETKLSQSNIKYSRSVARFPTAITNNSILYTPTVNGNKDIYHIIEVLKISGFDISWTTIFKVENHSFTANNIGVYLFSDEFKAQQQTSTLAQLNDFGSVECGSQLTLNADASFQVLFDIWDEQISDYREEVVKGTWHESAKNQVTLSSNSWSTSLDFIKKISIETQANERIETMTLAPVNDLKRGAFYLLNKNSEPNINCLYRAHVVS</sequence>
<keyword evidence="2" id="KW-1185">Reference proteome</keyword>
<comment type="caution">
    <text evidence="1">The sequence shown here is derived from an EMBL/GenBank/DDBJ whole genome shotgun (WGS) entry which is preliminary data.</text>
</comment>
<dbReference type="EMBL" id="BNCK01000005">
    <property type="protein sequence ID" value="GHF94628.1"/>
    <property type="molecule type" value="Genomic_DNA"/>
</dbReference>
<protein>
    <recommendedName>
        <fullName evidence="3">Lipoprotein</fullName>
    </recommendedName>
</protein>
<proteinExistence type="predicted"/>
<reference evidence="1" key="2">
    <citation type="submission" date="2020-09" db="EMBL/GenBank/DDBJ databases">
        <authorList>
            <person name="Sun Q."/>
            <person name="Kim S."/>
        </authorList>
    </citation>
    <scope>NUCLEOTIDE SEQUENCE</scope>
    <source>
        <strain evidence="1">KCTC 42731</strain>
    </source>
</reference>
<gene>
    <name evidence="1" type="ORF">GCM10017161_23600</name>
</gene>
<evidence type="ECO:0008006" key="3">
    <source>
        <dbReference type="Google" id="ProtNLM"/>
    </source>
</evidence>
<dbReference type="PROSITE" id="PS51257">
    <property type="entry name" value="PROKAR_LIPOPROTEIN"/>
    <property type="match status" value="1"/>
</dbReference>
<organism evidence="1 2">
    <name type="scientific">Thalassotalea marina</name>
    <dbReference type="NCBI Taxonomy" id="1673741"/>
    <lineage>
        <taxon>Bacteria</taxon>
        <taxon>Pseudomonadati</taxon>
        <taxon>Pseudomonadota</taxon>
        <taxon>Gammaproteobacteria</taxon>
        <taxon>Alteromonadales</taxon>
        <taxon>Colwelliaceae</taxon>
        <taxon>Thalassotalea</taxon>
    </lineage>
</organism>
<dbReference type="AlphaFoldDB" id="A0A919BL43"/>
<evidence type="ECO:0000313" key="1">
    <source>
        <dbReference type="EMBL" id="GHF94628.1"/>
    </source>
</evidence>